<dbReference type="InterPro" id="IPR034370">
    <property type="entry name" value="SCAF8_RRM"/>
</dbReference>
<dbReference type="FunFam" id="1.25.40.90:FF:000004">
    <property type="entry name" value="splicing factor, arginine/serine-rich 15"/>
    <property type="match status" value="1"/>
</dbReference>
<dbReference type="GeneTree" id="ENSGT00530000063946"/>
<dbReference type="PROSITE" id="PS50102">
    <property type="entry name" value="RRM"/>
    <property type="match status" value="1"/>
</dbReference>
<dbReference type="Pfam" id="PF04818">
    <property type="entry name" value="CID"/>
    <property type="match status" value="1"/>
</dbReference>
<sequence length="972" mass="108575">MEAVKAFNNELYSLNEYKPPISKAKMTQITKSGIKAIKFYKHVVQSVEKFIQKCKPEYKVPGLYVIDSIVRQSRHQFGTEKDVFAPRFSKNIISTFQHLYRCPSDDKSKIVRVLNLWQKNAVFKSDIIQPLLDMAAGIPPPSVTPVMPSSAAPVNNTTPGTPATPATPANIVQGLPDWASQITNTDTVAAVAQILQSPQGQQLQQLVQSLQMQQQKPQPSLLQALDAGLVVQLQALTAQLTAAATANSLNPLEQRVSSFNKKLLGPFDFGNDSERNEESKKDSSTSQLPMVSEPINSSLFHQLAEQLQQQNLEQFQKQLLEHQQKAMNIEGQDSIFGQENSVSNAQSSSQPQLPEPENKIDDSIDNQQQDMDLDEGPDGMEEEIFEAEEKKTLNTRSRTRSRSRSRSPKRRRSRSRSGSRKRKHRKRSRSRSRDRKRKSSRSYSSERRAREREKERQKKGLPPIRSKTLSVCSTTLWVGQVDKKATQQDLTNLFEEFGQIESINMIPPRGCAYICMVHRQDAYRARQKLSTGTFKIGSKIIKIAWALNKGVKQEYKQFWDVDLGVTYIPWEKVKLDDLDGFAEGGIIDQETVNDGKRKGAFLWHRLRLCYTIFLLTAFCLQSYIPRIQLPVAQAVPSAVGLVPPAFPVTMGIPPPGYGPPPPFIRASFNASQPPPGMQNAVRSGMGLLGMHPTASLTHPLHQSGLSGQRMPGLLPLDVRPNLLQPGAAARFPLLMQQAHAQQTPGLLDSPIQAQSRPRAPFPQLDPFHRPPNITSENVSKTEDESSSGADEGKDQDYRFPPMEKQSTGLLRTPPPEHREPLAGSGAGVRPPLLQTPGTQPARSSLVGRLQALAGFTPDNRWNQARGDFDERDGMRGGPQAPGGPKGFPEAGPTPGQNFPSRFDNPVGGPQAWNRSGNAAAPFESELHQDLDERRRPWDRQRDRDERDFDFRREMNGNRRSRERDKLPPPHGT</sequence>
<dbReference type="FunFam" id="3.30.70.330:FF:000094">
    <property type="entry name" value="SR-related CTD associated factor 8"/>
    <property type="match status" value="1"/>
</dbReference>
<evidence type="ECO:0000256" key="5">
    <source>
        <dbReference type="ARBA" id="ARBA00023163"/>
    </source>
</evidence>
<feature type="compositionally biased region" description="Basic and acidic residues" evidence="9">
    <location>
        <begin position="444"/>
        <end position="458"/>
    </location>
</feature>
<evidence type="ECO:0000259" key="10">
    <source>
        <dbReference type="PROSITE" id="PS50102"/>
    </source>
</evidence>
<evidence type="ECO:0000313" key="13">
    <source>
        <dbReference type="Proteomes" id="UP000265100"/>
    </source>
</evidence>
<dbReference type="Ensembl" id="ENSACLT00000059303.1">
    <property type="protein sequence ID" value="ENSACLP00000044293.1"/>
    <property type="gene ID" value="ENSACLG00000018828.2"/>
</dbReference>
<evidence type="ECO:0000313" key="12">
    <source>
        <dbReference type="Ensembl" id="ENSACLP00000044293.1"/>
    </source>
</evidence>
<keyword evidence="2" id="KW-0597">Phosphoprotein</keyword>
<evidence type="ECO:0000256" key="4">
    <source>
        <dbReference type="ARBA" id="ARBA00023015"/>
    </source>
</evidence>
<dbReference type="SUPFAM" id="SSF54928">
    <property type="entry name" value="RNA-binding domain, RBD"/>
    <property type="match status" value="1"/>
</dbReference>
<reference evidence="12" key="2">
    <citation type="submission" date="2025-08" db="UniProtKB">
        <authorList>
            <consortium name="Ensembl"/>
        </authorList>
    </citation>
    <scope>IDENTIFICATION</scope>
</reference>
<feature type="region of interest" description="Disordered" evidence="9">
    <location>
        <begin position="340"/>
        <end position="363"/>
    </location>
</feature>
<evidence type="ECO:0000256" key="3">
    <source>
        <dbReference type="ARBA" id="ARBA00022884"/>
    </source>
</evidence>
<evidence type="ECO:0000256" key="7">
    <source>
        <dbReference type="PROSITE-ProRule" id="PRU00176"/>
    </source>
</evidence>
<evidence type="ECO:0008006" key="14">
    <source>
        <dbReference type="Google" id="ProtNLM"/>
    </source>
</evidence>
<dbReference type="Gene3D" id="1.25.40.90">
    <property type="match status" value="1"/>
</dbReference>
<evidence type="ECO:0000256" key="1">
    <source>
        <dbReference type="ARBA" id="ARBA00004123"/>
    </source>
</evidence>
<keyword evidence="8" id="KW-0175">Coiled coil</keyword>
<feature type="domain" description="RRM" evidence="10">
    <location>
        <begin position="474"/>
        <end position="548"/>
    </location>
</feature>
<dbReference type="PANTHER" id="PTHR23140">
    <property type="entry name" value="RNA PROCESSING PROTEIN LD23810P"/>
    <property type="match status" value="1"/>
</dbReference>
<feature type="region of interest" description="Disordered" evidence="9">
    <location>
        <begin position="748"/>
        <end position="972"/>
    </location>
</feature>
<proteinExistence type="predicted"/>
<dbReference type="CDD" id="cd17004">
    <property type="entry name" value="CID_SCAF8"/>
    <property type="match status" value="1"/>
</dbReference>
<name>A0AAX7SJA3_ASTCA</name>
<dbReference type="InterPro" id="IPR051485">
    <property type="entry name" value="SR-CTD_assoc_factor"/>
</dbReference>
<dbReference type="CDD" id="cd12462">
    <property type="entry name" value="RRM_SCAF8"/>
    <property type="match status" value="1"/>
</dbReference>
<dbReference type="InterPro" id="IPR012677">
    <property type="entry name" value="Nucleotide-bd_a/b_plait_sf"/>
</dbReference>
<dbReference type="AlphaFoldDB" id="A0AAX7SJA3"/>
<keyword evidence="6" id="KW-0539">Nucleus</keyword>
<dbReference type="Gene3D" id="3.30.70.330">
    <property type="match status" value="1"/>
</dbReference>
<evidence type="ECO:0000256" key="6">
    <source>
        <dbReference type="ARBA" id="ARBA00023242"/>
    </source>
</evidence>
<keyword evidence="13" id="KW-1185">Reference proteome</keyword>
<keyword evidence="3 7" id="KW-0694">RNA-binding</keyword>
<feature type="region of interest" description="Disordered" evidence="9">
    <location>
        <begin position="387"/>
        <end position="465"/>
    </location>
</feature>
<accession>A0AAX7SJA3</accession>
<keyword evidence="4" id="KW-0805">Transcription regulation</keyword>
<dbReference type="GO" id="GO:0005634">
    <property type="term" value="C:nucleus"/>
    <property type="evidence" value="ECO:0007669"/>
    <property type="project" value="UniProtKB-SubCell"/>
</dbReference>
<dbReference type="SMART" id="SM00582">
    <property type="entry name" value="RPR"/>
    <property type="match status" value="1"/>
</dbReference>
<feature type="compositionally biased region" description="Basic residues" evidence="9">
    <location>
        <begin position="397"/>
        <end position="440"/>
    </location>
</feature>
<keyword evidence="5" id="KW-0804">Transcription</keyword>
<dbReference type="SMART" id="SM00360">
    <property type="entry name" value="RRM"/>
    <property type="match status" value="1"/>
</dbReference>
<dbReference type="Proteomes" id="UP000265100">
    <property type="component" value="Chromosome 19"/>
</dbReference>
<dbReference type="PANTHER" id="PTHR23140:SF1">
    <property type="entry name" value="SR-RELATED CTD ASSOCIATED FACTOR 8"/>
    <property type="match status" value="1"/>
</dbReference>
<organism evidence="12 13">
    <name type="scientific">Astatotilapia calliptera</name>
    <name type="common">Eastern happy</name>
    <name type="synonym">Chromis callipterus</name>
    <dbReference type="NCBI Taxonomy" id="8154"/>
    <lineage>
        <taxon>Eukaryota</taxon>
        <taxon>Metazoa</taxon>
        <taxon>Chordata</taxon>
        <taxon>Craniata</taxon>
        <taxon>Vertebrata</taxon>
        <taxon>Euteleostomi</taxon>
        <taxon>Actinopterygii</taxon>
        <taxon>Neopterygii</taxon>
        <taxon>Teleostei</taxon>
        <taxon>Neoteleostei</taxon>
        <taxon>Acanthomorphata</taxon>
        <taxon>Ovalentaria</taxon>
        <taxon>Cichlomorphae</taxon>
        <taxon>Cichliformes</taxon>
        <taxon>Cichlidae</taxon>
        <taxon>African cichlids</taxon>
        <taxon>Pseudocrenilabrinae</taxon>
        <taxon>Haplochromini</taxon>
        <taxon>Astatotilapia</taxon>
    </lineage>
</organism>
<dbReference type="Pfam" id="PF00076">
    <property type="entry name" value="RRM_1"/>
    <property type="match status" value="1"/>
</dbReference>
<dbReference type="PROSITE" id="PS51391">
    <property type="entry name" value="CID"/>
    <property type="match status" value="1"/>
</dbReference>
<dbReference type="InterPro" id="IPR008942">
    <property type="entry name" value="ENTH_VHS"/>
</dbReference>
<dbReference type="GO" id="GO:0003723">
    <property type="term" value="F:RNA binding"/>
    <property type="evidence" value="ECO:0007669"/>
    <property type="project" value="UniProtKB-UniRule"/>
</dbReference>
<comment type="subcellular location">
    <subcellularLocation>
        <location evidence="1">Nucleus</location>
    </subcellularLocation>
</comment>
<reference evidence="12" key="1">
    <citation type="submission" date="2018-05" db="EMBL/GenBank/DDBJ databases">
        <authorList>
            <person name="Datahose"/>
        </authorList>
    </citation>
    <scope>NUCLEOTIDE SEQUENCE</scope>
</reference>
<evidence type="ECO:0000256" key="8">
    <source>
        <dbReference type="SAM" id="Coils"/>
    </source>
</evidence>
<feature type="coiled-coil region" evidence="8">
    <location>
        <begin position="305"/>
        <end position="332"/>
    </location>
</feature>
<dbReference type="SUPFAM" id="SSF48464">
    <property type="entry name" value="ENTH/VHS domain"/>
    <property type="match status" value="1"/>
</dbReference>
<evidence type="ECO:0000259" key="11">
    <source>
        <dbReference type="PROSITE" id="PS51391"/>
    </source>
</evidence>
<feature type="domain" description="CID" evidence="11">
    <location>
        <begin position="1"/>
        <end position="139"/>
    </location>
</feature>
<dbReference type="InterPro" id="IPR035979">
    <property type="entry name" value="RBD_domain_sf"/>
</dbReference>
<feature type="region of interest" description="Disordered" evidence="9">
    <location>
        <begin position="264"/>
        <end position="290"/>
    </location>
</feature>
<gene>
    <name evidence="12" type="primary">SCAF8</name>
</gene>
<protein>
    <recommendedName>
        <fullName evidence="14">SR-related CTD associated factor 8</fullName>
    </recommendedName>
</protein>
<reference evidence="12" key="3">
    <citation type="submission" date="2025-09" db="UniProtKB">
        <authorList>
            <consortium name="Ensembl"/>
        </authorList>
    </citation>
    <scope>IDENTIFICATION</scope>
</reference>
<feature type="compositionally biased region" description="Basic and acidic residues" evidence="9">
    <location>
        <begin position="924"/>
        <end position="972"/>
    </location>
</feature>
<feature type="compositionally biased region" description="Basic and acidic residues" evidence="9">
    <location>
        <begin position="272"/>
        <end position="283"/>
    </location>
</feature>
<dbReference type="InterPro" id="IPR000504">
    <property type="entry name" value="RRM_dom"/>
</dbReference>
<feature type="compositionally biased region" description="Polar residues" evidence="9">
    <location>
        <begin position="340"/>
        <end position="352"/>
    </location>
</feature>
<evidence type="ECO:0000256" key="2">
    <source>
        <dbReference type="ARBA" id="ARBA00022553"/>
    </source>
</evidence>
<feature type="compositionally biased region" description="Gly residues" evidence="9">
    <location>
        <begin position="875"/>
        <end position="885"/>
    </location>
</feature>
<dbReference type="InterPro" id="IPR006569">
    <property type="entry name" value="CID_dom"/>
</dbReference>
<evidence type="ECO:0000256" key="9">
    <source>
        <dbReference type="SAM" id="MobiDB-lite"/>
    </source>
</evidence>